<evidence type="ECO:0000313" key="1">
    <source>
        <dbReference type="EMBL" id="SEK76291.1"/>
    </source>
</evidence>
<proteinExistence type="predicted"/>
<accession>A0A1H7JNW2</accession>
<name>A0A1H7JNW2_9FIRM</name>
<dbReference type="Proteomes" id="UP000182321">
    <property type="component" value="Unassembled WGS sequence"/>
</dbReference>
<organism evidence="1 2">
    <name type="scientific">Pseudobutyrivibrio ruminis</name>
    <dbReference type="NCBI Taxonomy" id="46206"/>
    <lineage>
        <taxon>Bacteria</taxon>
        <taxon>Bacillati</taxon>
        <taxon>Bacillota</taxon>
        <taxon>Clostridia</taxon>
        <taxon>Lachnospirales</taxon>
        <taxon>Lachnospiraceae</taxon>
        <taxon>Pseudobutyrivibrio</taxon>
    </lineage>
</organism>
<gene>
    <name evidence="1" type="ORF">SAMN02910377_01752</name>
</gene>
<reference evidence="2" key="1">
    <citation type="submission" date="2016-10" db="EMBL/GenBank/DDBJ databases">
        <authorList>
            <person name="Varghese N."/>
        </authorList>
    </citation>
    <scope>NUCLEOTIDE SEQUENCE [LARGE SCALE GENOMIC DNA]</scope>
    <source>
        <strain evidence="2">ACV-9</strain>
    </source>
</reference>
<keyword evidence="2" id="KW-1185">Reference proteome</keyword>
<dbReference type="AlphaFoldDB" id="A0A1H7JNW2"/>
<protein>
    <recommendedName>
        <fullName evidence="3">DUF3881 domain-containing protein</fullName>
    </recommendedName>
</protein>
<dbReference type="RefSeq" id="WP_177175708.1">
    <property type="nucleotide sequence ID" value="NZ_FNZX01000010.1"/>
</dbReference>
<evidence type="ECO:0008006" key="3">
    <source>
        <dbReference type="Google" id="ProtNLM"/>
    </source>
</evidence>
<dbReference type="Pfam" id="PF12997">
    <property type="entry name" value="DUF3881"/>
    <property type="match status" value="1"/>
</dbReference>
<dbReference type="InterPro" id="IPR024541">
    <property type="entry name" value="DUF3881"/>
</dbReference>
<evidence type="ECO:0000313" key="2">
    <source>
        <dbReference type="Proteomes" id="UP000182321"/>
    </source>
</evidence>
<sequence>MMHKFLPAIGFSKLNKETLENLIQEIILRPDYQESAIDFEGNQFVELRYMVADNVGLVLRGIYNDKDEFILDYYYPTYLGESISSNNEVDVIKQSDKECYHVMVDELRLGVNLIFHLQNMGEYLRRNTTNGKGVKRDIRLAALSLEGKVILPLYDNEKSRIKEKMNNKKRIDLVEQAREGNEEALESLTMDEIDLYQRITRRVSREDILSVVTSFFMPYGIENDKYEIMGDILDVKSVVNHLTMEELYLLVVESNDVVLEVCINKNNLYGEPTIGRRFKGTIWLQGTVDFS</sequence>
<dbReference type="EMBL" id="FNZX01000010">
    <property type="protein sequence ID" value="SEK76291.1"/>
    <property type="molecule type" value="Genomic_DNA"/>
</dbReference>